<comment type="caution">
    <text evidence="10">The sequence shown here is derived from an EMBL/GenBank/DDBJ whole genome shotgun (WGS) entry which is preliminary data.</text>
</comment>
<dbReference type="InterPro" id="IPR015943">
    <property type="entry name" value="WD40/YVTN_repeat-like_dom_sf"/>
</dbReference>
<feature type="region of interest" description="Disordered" evidence="8">
    <location>
        <begin position="1511"/>
        <end position="1546"/>
    </location>
</feature>
<feature type="compositionally biased region" description="Gly residues" evidence="8">
    <location>
        <begin position="1532"/>
        <end position="1546"/>
    </location>
</feature>
<keyword evidence="5" id="KW-0378">Hydrolase</keyword>
<dbReference type="Gene3D" id="3.40.630.10">
    <property type="entry name" value="Zn peptidases"/>
    <property type="match status" value="2"/>
</dbReference>
<dbReference type="SUPFAM" id="SSF56235">
    <property type="entry name" value="N-terminal nucleophile aminohydrolases (Ntn hydrolases)"/>
    <property type="match status" value="1"/>
</dbReference>
<dbReference type="GO" id="GO:0006508">
    <property type="term" value="P:proteolysis"/>
    <property type="evidence" value="ECO:0007669"/>
    <property type="project" value="UniProtKB-KW"/>
</dbReference>
<gene>
    <name evidence="10" type="ORF">Rsub_05760</name>
</gene>
<dbReference type="InterPro" id="IPR011047">
    <property type="entry name" value="Quinoprotein_ADH-like_sf"/>
</dbReference>
<feature type="domain" description="Glutamine amidotransferase type-2" evidence="9">
    <location>
        <begin position="2"/>
        <end position="373"/>
    </location>
</feature>
<dbReference type="OrthoDB" id="7832001at2759"/>
<dbReference type="Pfam" id="PF13230">
    <property type="entry name" value="GATase_4"/>
    <property type="match status" value="1"/>
</dbReference>
<keyword evidence="6" id="KW-0315">Glutamine amidotransferase</keyword>
<dbReference type="InterPro" id="IPR026869">
    <property type="entry name" value="EgtC-like"/>
</dbReference>
<dbReference type="PANTHER" id="PTHR43270">
    <property type="entry name" value="BETA-ALA-HIS DIPEPTIDASE"/>
    <property type="match status" value="1"/>
</dbReference>
<dbReference type="PROSITE" id="PS50082">
    <property type="entry name" value="WD_REPEATS_2"/>
    <property type="match status" value="2"/>
</dbReference>
<keyword evidence="1 7" id="KW-0853">WD repeat</keyword>
<dbReference type="Gene3D" id="3.60.20.10">
    <property type="entry name" value="Glutamine Phosphoribosylpyrophosphate, subunit 1, domain 1"/>
    <property type="match status" value="1"/>
</dbReference>
<dbReference type="PROSITE" id="PS50294">
    <property type="entry name" value="WD_REPEATS_REGION"/>
    <property type="match status" value="2"/>
</dbReference>
<evidence type="ECO:0000256" key="1">
    <source>
        <dbReference type="ARBA" id="ARBA00022574"/>
    </source>
</evidence>
<dbReference type="InterPro" id="IPR002933">
    <property type="entry name" value="Peptidase_M20"/>
</dbReference>
<reference evidence="10 11" key="1">
    <citation type="journal article" date="2018" name="Sci. Rep.">
        <title>Raphidocelis subcapitata (=Pseudokirchneriella subcapitata) provides an insight into genome evolution and environmental adaptations in the Sphaeropleales.</title>
        <authorList>
            <person name="Suzuki S."/>
            <person name="Yamaguchi H."/>
            <person name="Nakajima N."/>
            <person name="Kawachi M."/>
        </authorList>
    </citation>
    <scope>NUCLEOTIDE SEQUENCE [LARGE SCALE GENOMIC DNA]</scope>
    <source>
        <strain evidence="10 11">NIES-35</strain>
    </source>
</reference>
<dbReference type="SMART" id="SM00320">
    <property type="entry name" value="WD40"/>
    <property type="match status" value="7"/>
</dbReference>
<evidence type="ECO:0000256" key="6">
    <source>
        <dbReference type="ARBA" id="ARBA00022962"/>
    </source>
</evidence>
<evidence type="ECO:0000256" key="2">
    <source>
        <dbReference type="ARBA" id="ARBA00022670"/>
    </source>
</evidence>
<feature type="region of interest" description="Disordered" evidence="8">
    <location>
        <begin position="597"/>
        <end position="653"/>
    </location>
</feature>
<feature type="repeat" description="WD" evidence="7">
    <location>
        <begin position="768"/>
        <end position="800"/>
    </location>
</feature>
<feature type="compositionally biased region" description="Gly residues" evidence="8">
    <location>
        <begin position="1464"/>
        <end position="1482"/>
    </location>
</feature>
<evidence type="ECO:0000313" key="10">
    <source>
        <dbReference type="EMBL" id="GBF92924.1"/>
    </source>
</evidence>
<dbReference type="GO" id="GO:0046872">
    <property type="term" value="F:metal ion binding"/>
    <property type="evidence" value="ECO:0007669"/>
    <property type="project" value="UniProtKB-KW"/>
</dbReference>
<evidence type="ECO:0000259" key="9">
    <source>
        <dbReference type="PROSITE" id="PS51278"/>
    </source>
</evidence>
<feature type="region of interest" description="Disordered" evidence="8">
    <location>
        <begin position="1464"/>
        <end position="1491"/>
    </location>
</feature>
<feature type="repeat" description="WD" evidence="7">
    <location>
        <begin position="450"/>
        <end position="491"/>
    </location>
</feature>
<dbReference type="InterPro" id="IPR001680">
    <property type="entry name" value="WD40_rpt"/>
</dbReference>
<dbReference type="Proteomes" id="UP000247498">
    <property type="component" value="Unassembled WGS sequence"/>
</dbReference>
<accession>A0A2V0NZ65</accession>
<evidence type="ECO:0000256" key="5">
    <source>
        <dbReference type="ARBA" id="ARBA00022801"/>
    </source>
</evidence>
<dbReference type="InterPro" id="IPR029055">
    <property type="entry name" value="Ntn_hydrolases_N"/>
</dbReference>
<dbReference type="CDD" id="cd01908">
    <property type="entry name" value="YafJ"/>
    <property type="match status" value="1"/>
</dbReference>
<dbReference type="Gene3D" id="2.130.10.10">
    <property type="entry name" value="YVTN repeat-like/Quinoprotein amine dehydrogenase"/>
    <property type="match status" value="2"/>
</dbReference>
<dbReference type="SUPFAM" id="SSF50998">
    <property type="entry name" value="Quinoprotein alcohol dehydrogenase-like"/>
    <property type="match status" value="1"/>
</dbReference>
<dbReference type="InterPro" id="IPR017932">
    <property type="entry name" value="GATase_2_dom"/>
</dbReference>
<dbReference type="InterPro" id="IPR019775">
    <property type="entry name" value="WD40_repeat_CS"/>
</dbReference>
<evidence type="ECO:0000313" key="11">
    <source>
        <dbReference type="Proteomes" id="UP000247498"/>
    </source>
</evidence>
<evidence type="ECO:0000256" key="7">
    <source>
        <dbReference type="PROSITE-ProRule" id="PRU00221"/>
    </source>
</evidence>
<dbReference type="InterPro" id="IPR051458">
    <property type="entry name" value="Cyt/Met_Dipeptidase"/>
</dbReference>
<keyword evidence="11" id="KW-1185">Reference proteome</keyword>
<keyword evidence="4" id="KW-0677">Repeat</keyword>
<feature type="compositionally biased region" description="Low complexity" evidence="8">
    <location>
        <begin position="621"/>
        <end position="642"/>
    </location>
</feature>
<sequence>MCRLMAYIGHPMLVADVVLWPDRSIIKQSYDARERLQDPSLPFHLGFGNLNGDGFGIGWFNTEERREVDPSPCMFKSITPAWNNENLARLSTKIVSPVIFAHVRAAYPGMPVSEQNCHPFQFGRYLWMHNGVVGGFNCVRRHLLSGLSDAAYNTVQSFHSDSAVSFSIFLNALPDMCTQQPPDVLLHAMQDTVAAICRAQRECGVAETSLLNFVVSDGTTMVATRFVSPESGGAATLYYAEGSTFSRQLETPFARANSVGASLAAGGSPTAAAGGTAAAAAAAAAAGGSPRSPLSDDGTPNACRAIAGTTSAVGSSVMREASYSIAYGERGSSVAFIASEPITGSNTDWVAVPKNTALVITREKGGYINIMRSPLIATPPAGGPDPVQQEVATCLEAVIRGIATRGRSWVAKRGAGGSGTGELAADPMASMTRTISAELPPAAAEEDHRLTGHGGAVLAVAVDEGGRRLYSACTDAAVRVWDLETMQCSHVLRGHSKPVTQLRLARGRLYTAAGGAIRVWDTATLRLVDRIQTSLYSGGIRSLLVTDDGTIFVGHSDTTVKMYRTDPSAAAAAAAAAGNGGAAAAAAAPAAAAAGQPAASSPLARHPSSDANGASPPPSPRSRLSSLPPRPPSATGGLSAALRGGGAGSPAPATPPLKASALAAAGSGGVLGGAAVSPAVSIDEGALPPRWSCGGPAAARAPVAAAATAAAAAAAVVERAPDAVTDTACGHVGPVNSLVVVGAYICSAGGDAMVRVWRASDLSLVRVLRGHRGSVLCLLALGHLLLSGARDNAIRVWDMEMDMMCRRTLLGHKDDVTSLAAVGLRRRAAEAAAPPLSPLGSPLAGGGGGGGGGSAMLAALVASASADGTVRLWCAPTWTCLRVLVPSAPLAGLLGPATVPAPYSQQYHIASLASAGAFAQAHAAAGPAASAGPPPAPATPALPWAAERPPVPPQHAAGAAAALRLPHAVAPLRIGHSSFASFDFSGDDFSFGGSHASRPGALPSPAGPAAAAAGAASPAQQQVGFYVAPSPGAHAHAPAAPAPAPPAPPPGATPAALCVSVARGVIAAGFVDGAVRLWHVDDVCGAAAEAVGRSLPSTPPLGGDLEGTLSMTGGYDLRSFLSHPASGLLAGASPPASPRVSSDGGGGAAAAPPGSLLPAHARAAAAGAGAAASPEPPPQALAASAGGACARLRAGSWAVAGAAAAAAAAAGGAAEAAPSGHCRACGSMDQQLVRALRELVAIRTVSSSQKLRDECLRGAKYLARLLEGLGCEVRLAAHAEGKNPVVMGRLGRNPSHPTVVFYGHYDTQPALEPDWATRPYELTAADGYLYGRGTSDNKGPVLAFIYAVKEMLDCWQSAGSAAPVNVAFIIEGEEENGSTGFLEALQANLGWFSDADVVVISNTVWVGERLPCLTYGMRGMVTASIEVSGPARDVHSGNDGGVFSEPMADLFKLLASLTAAPGGASAGAAGGGEDGPGGGGDDGAASSSAAASAAARPASANGRGGANGAAAAAAAEEGDDGDGSGSDTAVSIGGGRVDGGGGGGGGGGSAGCACDGGAVGTRISIPGFYDGVRPRLIDLAWAGLEECDEFSMDTYKRAIGVPRLTAPPNKHDLLVARWCQPSLSVVEVRSGGVGLGGADERSLYRFGPTRFSVIPRTAVGKVSIRFVPEQDADHLIRCLTRHVRAEFARLGSANAVAVHVHSVGDWWEADPESDVFKMAERAVRREWGVAPLYVREGGTMPVASLIEKTLGAPALMIPMGQSSDACHLANERLRRLNLVKGKNVVRHLMEELIAARASAPGHQVAEAAACGAARSGSSCEGVPSALAPP</sequence>
<protein>
    <recommendedName>
        <fullName evidence="9">Glutamine amidotransferase type-2 domain-containing protein</fullName>
    </recommendedName>
</protein>
<organism evidence="10 11">
    <name type="scientific">Raphidocelis subcapitata</name>
    <dbReference type="NCBI Taxonomy" id="307507"/>
    <lineage>
        <taxon>Eukaryota</taxon>
        <taxon>Viridiplantae</taxon>
        <taxon>Chlorophyta</taxon>
        <taxon>core chlorophytes</taxon>
        <taxon>Chlorophyceae</taxon>
        <taxon>CS clade</taxon>
        <taxon>Sphaeropleales</taxon>
        <taxon>Selenastraceae</taxon>
        <taxon>Raphidocelis</taxon>
    </lineage>
</organism>
<dbReference type="PANTHER" id="PTHR43270:SF8">
    <property type="entry name" value="DI- AND TRIPEPTIDASE DUG2-RELATED"/>
    <property type="match status" value="1"/>
</dbReference>
<evidence type="ECO:0000256" key="4">
    <source>
        <dbReference type="ARBA" id="ARBA00022737"/>
    </source>
</evidence>
<dbReference type="SUPFAM" id="SSF53187">
    <property type="entry name" value="Zn-dependent exopeptidases"/>
    <property type="match status" value="1"/>
</dbReference>
<evidence type="ECO:0000256" key="3">
    <source>
        <dbReference type="ARBA" id="ARBA00022723"/>
    </source>
</evidence>
<dbReference type="Pfam" id="PF01546">
    <property type="entry name" value="Peptidase_M20"/>
    <property type="match status" value="1"/>
</dbReference>
<keyword evidence="3" id="KW-0479">Metal-binding</keyword>
<dbReference type="EMBL" id="BDRX01000036">
    <property type="protein sequence ID" value="GBF92924.1"/>
    <property type="molecule type" value="Genomic_DNA"/>
</dbReference>
<feature type="region of interest" description="Disordered" evidence="8">
    <location>
        <begin position="1131"/>
        <end position="1153"/>
    </location>
</feature>
<dbReference type="Gene3D" id="3.30.70.360">
    <property type="match status" value="2"/>
</dbReference>
<dbReference type="Pfam" id="PF00400">
    <property type="entry name" value="WD40"/>
    <property type="match status" value="3"/>
</dbReference>
<keyword evidence="2" id="KW-0645">Protease</keyword>
<dbReference type="InParanoid" id="A0A2V0NZ65"/>
<proteinExistence type="predicted"/>
<dbReference type="PROSITE" id="PS51278">
    <property type="entry name" value="GATASE_TYPE_2"/>
    <property type="match status" value="1"/>
</dbReference>
<evidence type="ECO:0000256" key="8">
    <source>
        <dbReference type="SAM" id="MobiDB-lite"/>
    </source>
</evidence>
<dbReference type="GO" id="GO:0008233">
    <property type="term" value="F:peptidase activity"/>
    <property type="evidence" value="ECO:0007669"/>
    <property type="project" value="UniProtKB-KW"/>
</dbReference>
<dbReference type="GO" id="GO:0006751">
    <property type="term" value="P:glutathione catabolic process"/>
    <property type="evidence" value="ECO:0007669"/>
    <property type="project" value="TreeGrafter"/>
</dbReference>
<dbReference type="STRING" id="307507.A0A2V0NZ65"/>
<name>A0A2V0NZ65_9CHLO</name>
<dbReference type="PROSITE" id="PS00678">
    <property type="entry name" value="WD_REPEATS_1"/>
    <property type="match status" value="2"/>
</dbReference>